<dbReference type="InterPro" id="IPR000873">
    <property type="entry name" value="AMP-dep_synth/lig_dom"/>
</dbReference>
<feature type="domain" description="AMP-dependent synthetase/ligase" evidence="2">
    <location>
        <begin position="11"/>
        <end position="365"/>
    </location>
</feature>
<dbReference type="Pfam" id="PF00501">
    <property type="entry name" value="AMP-binding"/>
    <property type="match status" value="1"/>
</dbReference>
<protein>
    <submittedName>
        <fullName evidence="3">Amino acid adenylation domain-containing protein</fullName>
    </submittedName>
</protein>
<keyword evidence="1" id="KW-0472">Membrane</keyword>
<gene>
    <name evidence="3" type="ORF">H9873_04125</name>
</gene>
<name>A0A9D1UEC4_9FIRM</name>
<dbReference type="AlphaFoldDB" id="A0A9D1UEC4"/>
<dbReference type="CDD" id="cd05930">
    <property type="entry name" value="A_NRPS"/>
    <property type="match status" value="1"/>
</dbReference>
<keyword evidence="1" id="KW-0812">Transmembrane</keyword>
<dbReference type="GO" id="GO:0044550">
    <property type="term" value="P:secondary metabolite biosynthetic process"/>
    <property type="evidence" value="ECO:0007669"/>
    <property type="project" value="TreeGrafter"/>
</dbReference>
<dbReference type="InterPro" id="IPR042099">
    <property type="entry name" value="ANL_N_sf"/>
</dbReference>
<dbReference type="GO" id="GO:0005737">
    <property type="term" value="C:cytoplasm"/>
    <property type="evidence" value="ECO:0007669"/>
    <property type="project" value="TreeGrafter"/>
</dbReference>
<dbReference type="EMBL" id="DXGF01000075">
    <property type="protein sequence ID" value="HIW83491.1"/>
    <property type="molecule type" value="Genomic_DNA"/>
</dbReference>
<comment type="caution">
    <text evidence="3">The sequence shown here is derived from an EMBL/GenBank/DDBJ whole genome shotgun (WGS) entry which is preliminary data.</text>
</comment>
<dbReference type="PANTHER" id="PTHR45527">
    <property type="entry name" value="NONRIBOSOMAL PEPTIDE SYNTHETASE"/>
    <property type="match status" value="1"/>
</dbReference>
<dbReference type="InterPro" id="IPR010071">
    <property type="entry name" value="AA_adenyl_dom"/>
</dbReference>
<dbReference type="PANTHER" id="PTHR45527:SF1">
    <property type="entry name" value="FATTY ACID SYNTHASE"/>
    <property type="match status" value="1"/>
</dbReference>
<dbReference type="InterPro" id="IPR045851">
    <property type="entry name" value="AMP-bd_C_sf"/>
</dbReference>
<dbReference type="Gene3D" id="3.40.50.12780">
    <property type="entry name" value="N-terminal domain of ligase-like"/>
    <property type="match status" value="1"/>
</dbReference>
<dbReference type="Proteomes" id="UP000824263">
    <property type="component" value="Unassembled WGS sequence"/>
</dbReference>
<evidence type="ECO:0000313" key="3">
    <source>
        <dbReference type="EMBL" id="HIW83491.1"/>
    </source>
</evidence>
<dbReference type="SUPFAM" id="SSF56801">
    <property type="entry name" value="Acetyl-CoA synthetase-like"/>
    <property type="match status" value="1"/>
</dbReference>
<dbReference type="NCBIfam" id="TIGR01733">
    <property type="entry name" value="AA-adenyl-dom"/>
    <property type="match status" value="1"/>
</dbReference>
<keyword evidence="1" id="KW-1133">Transmembrane helix</keyword>
<evidence type="ECO:0000313" key="4">
    <source>
        <dbReference type="Proteomes" id="UP000824263"/>
    </source>
</evidence>
<dbReference type="Gene3D" id="3.30.300.30">
    <property type="match status" value="1"/>
</dbReference>
<reference evidence="3" key="2">
    <citation type="submission" date="2021-04" db="EMBL/GenBank/DDBJ databases">
        <authorList>
            <person name="Gilroy R."/>
        </authorList>
    </citation>
    <scope>NUCLEOTIDE SEQUENCE</scope>
    <source>
        <strain evidence="3">ChiSxjej1B13-11762</strain>
    </source>
</reference>
<organism evidence="3 4">
    <name type="scientific">Candidatus Dorea gallistercoris</name>
    <dbReference type="NCBI Taxonomy" id="2838542"/>
    <lineage>
        <taxon>Bacteria</taxon>
        <taxon>Bacillati</taxon>
        <taxon>Bacillota</taxon>
        <taxon>Clostridia</taxon>
        <taxon>Lachnospirales</taxon>
        <taxon>Lachnospiraceae</taxon>
        <taxon>Dorea</taxon>
    </lineage>
</organism>
<sequence>MKRNNILEYLEHTQKLYPDRTAVDDGSIKLSWRELTVLAKRMGTAFSKRISHGQPVAILAEKSAVTLAAMLGVVYAGGFYVMIDPRQPLERTRKIFETLRPNLVAGNEKADGLVEEMEAYLPFCLLDQVIHTEIDEKRLGQIRADSKDTDLLYGLFTSGSTGTPKGVVVSHRSVIQFISHFTEVSEIRQEDRIGNQAPFDFDVSVKDIYSCVMTGATLILIPKEYFSMPPKLLDLLCEKKVTVLIWAVSALCLVSSLRGLEYRVPTHVRKVMFSGEVMPGKQLRMWQEALPEAEFFNLYGPTEITCNCTYYRITGKWEPSDKLPIGQAFPGREVFLIDQAGNQITEPGQAGEICVAGESLSDGYYNNPAETKKRFLTEQTENGGPRRSYHTGDLGYFGEDGLLFFAGRKDFQIKLMGHRIELEEIERWLDQVQGVDRGCCVLDRERKRIMAFYTGETRPAQVREAMKRKVPSYMVPGRIVQVAKMPINKNGKTDRSYFQTRLEG</sequence>
<dbReference type="GO" id="GO:0043041">
    <property type="term" value="P:amino acid activation for nonribosomal peptide biosynthetic process"/>
    <property type="evidence" value="ECO:0007669"/>
    <property type="project" value="TreeGrafter"/>
</dbReference>
<accession>A0A9D1UEC4</accession>
<reference evidence="3" key="1">
    <citation type="journal article" date="2021" name="PeerJ">
        <title>Extensive microbial diversity within the chicken gut microbiome revealed by metagenomics and culture.</title>
        <authorList>
            <person name="Gilroy R."/>
            <person name="Ravi A."/>
            <person name="Getino M."/>
            <person name="Pursley I."/>
            <person name="Horton D.L."/>
            <person name="Alikhan N.F."/>
            <person name="Baker D."/>
            <person name="Gharbi K."/>
            <person name="Hall N."/>
            <person name="Watson M."/>
            <person name="Adriaenssens E.M."/>
            <person name="Foster-Nyarko E."/>
            <person name="Jarju S."/>
            <person name="Secka A."/>
            <person name="Antonio M."/>
            <person name="Oren A."/>
            <person name="Chaudhuri R.R."/>
            <person name="La Ragione R."/>
            <person name="Hildebrand F."/>
            <person name="Pallen M.J."/>
        </authorList>
    </citation>
    <scope>NUCLEOTIDE SEQUENCE</scope>
    <source>
        <strain evidence="3">ChiSxjej1B13-11762</strain>
    </source>
</reference>
<proteinExistence type="predicted"/>
<dbReference type="GO" id="GO:0031177">
    <property type="term" value="F:phosphopantetheine binding"/>
    <property type="evidence" value="ECO:0007669"/>
    <property type="project" value="TreeGrafter"/>
</dbReference>
<evidence type="ECO:0000256" key="1">
    <source>
        <dbReference type="SAM" id="Phobius"/>
    </source>
</evidence>
<feature type="transmembrane region" description="Helical" evidence="1">
    <location>
        <begin position="64"/>
        <end position="83"/>
    </location>
</feature>
<evidence type="ECO:0000259" key="2">
    <source>
        <dbReference type="Pfam" id="PF00501"/>
    </source>
</evidence>